<reference evidence="1 2" key="1">
    <citation type="submission" date="2020-05" db="EMBL/GenBank/DDBJ databases">
        <title>Genome Sequencing of Type Strains.</title>
        <authorList>
            <person name="Lemaire J.F."/>
            <person name="Inderbitzin P."/>
            <person name="Gregorio O.A."/>
            <person name="Collins S.B."/>
            <person name="Wespe N."/>
            <person name="Knight-Connoni V."/>
        </authorList>
    </citation>
    <scope>NUCLEOTIDE SEQUENCE [LARGE SCALE GENOMIC DNA]</scope>
    <source>
        <strain evidence="1 2">DSM 20512</strain>
    </source>
</reference>
<accession>A0A850DQH2</accession>
<gene>
    <name evidence="1" type="ORF">HP467_01800</name>
</gene>
<dbReference type="Proteomes" id="UP000539146">
    <property type="component" value="Unassembled WGS sequence"/>
</dbReference>
<sequence>MPHTGWALEEYVDVNFDHVLMIELVEPATTAHNEPESTWRAMLTFSDGKKRAYSIADKSKPLLHAKNELQKLRTTLGVVDSKVYADPQLPQAVDSPAN</sequence>
<organism evidence="1 2">
    <name type="scientific">Curtobacterium citreum</name>
    <dbReference type="NCBI Taxonomy" id="2036"/>
    <lineage>
        <taxon>Bacteria</taxon>
        <taxon>Bacillati</taxon>
        <taxon>Actinomycetota</taxon>
        <taxon>Actinomycetes</taxon>
        <taxon>Micrococcales</taxon>
        <taxon>Microbacteriaceae</taxon>
        <taxon>Curtobacterium</taxon>
    </lineage>
</organism>
<dbReference type="AlphaFoldDB" id="A0A850DQH2"/>
<protein>
    <submittedName>
        <fullName evidence="1">Uncharacterized protein</fullName>
    </submittedName>
</protein>
<evidence type="ECO:0000313" key="1">
    <source>
        <dbReference type="EMBL" id="NUU26849.1"/>
    </source>
</evidence>
<evidence type="ECO:0000313" key="2">
    <source>
        <dbReference type="Proteomes" id="UP000539146"/>
    </source>
</evidence>
<name>A0A850DQH2_9MICO</name>
<comment type="caution">
    <text evidence="1">The sequence shown here is derived from an EMBL/GenBank/DDBJ whole genome shotgun (WGS) entry which is preliminary data.</text>
</comment>
<proteinExistence type="predicted"/>
<dbReference type="EMBL" id="JABMCG010000062">
    <property type="protein sequence ID" value="NUU26849.1"/>
    <property type="molecule type" value="Genomic_DNA"/>
</dbReference>
<dbReference type="RefSeq" id="WP_175325018.1">
    <property type="nucleotide sequence ID" value="NZ_JABMCG010000062.1"/>
</dbReference>